<proteinExistence type="predicted"/>
<feature type="domain" description="Methyltransferase FkbM" evidence="1">
    <location>
        <begin position="86"/>
        <end position="253"/>
    </location>
</feature>
<dbReference type="OrthoDB" id="261740at2"/>
<accession>A0A517YP94</accession>
<dbReference type="SUPFAM" id="SSF53335">
    <property type="entry name" value="S-adenosyl-L-methionine-dependent methyltransferases"/>
    <property type="match status" value="1"/>
</dbReference>
<dbReference type="InterPro" id="IPR052514">
    <property type="entry name" value="SAM-dependent_MTase"/>
</dbReference>
<dbReference type="PANTHER" id="PTHR34203:SF13">
    <property type="entry name" value="EXPRESSED PROTEIN"/>
    <property type="match status" value="1"/>
</dbReference>
<name>A0A517YP94_9BACT</name>
<dbReference type="KEGG" id="pcor:KS4_00820"/>
<dbReference type="InterPro" id="IPR029063">
    <property type="entry name" value="SAM-dependent_MTases_sf"/>
</dbReference>
<gene>
    <name evidence="2" type="ORF">KS4_00820</name>
</gene>
<evidence type="ECO:0000313" key="3">
    <source>
        <dbReference type="Proteomes" id="UP000317369"/>
    </source>
</evidence>
<organism evidence="2 3">
    <name type="scientific">Poriferisphaera corsica</name>
    <dbReference type="NCBI Taxonomy" id="2528020"/>
    <lineage>
        <taxon>Bacteria</taxon>
        <taxon>Pseudomonadati</taxon>
        <taxon>Planctomycetota</taxon>
        <taxon>Phycisphaerae</taxon>
        <taxon>Phycisphaerales</taxon>
        <taxon>Phycisphaeraceae</taxon>
        <taxon>Poriferisphaera</taxon>
    </lineage>
</organism>
<keyword evidence="3" id="KW-1185">Reference proteome</keyword>
<evidence type="ECO:0000313" key="2">
    <source>
        <dbReference type="EMBL" id="QDU32054.1"/>
    </source>
</evidence>
<dbReference type="AlphaFoldDB" id="A0A517YP94"/>
<dbReference type="Proteomes" id="UP000317369">
    <property type="component" value="Chromosome"/>
</dbReference>
<dbReference type="InterPro" id="IPR006342">
    <property type="entry name" value="FkbM_mtfrase"/>
</dbReference>
<dbReference type="NCBIfam" id="TIGR01444">
    <property type="entry name" value="fkbM_fam"/>
    <property type="match status" value="1"/>
</dbReference>
<dbReference type="EMBL" id="CP036425">
    <property type="protein sequence ID" value="QDU32054.1"/>
    <property type="molecule type" value="Genomic_DNA"/>
</dbReference>
<dbReference type="Pfam" id="PF05050">
    <property type="entry name" value="Methyltransf_21"/>
    <property type="match status" value="1"/>
</dbReference>
<protein>
    <recommendedName>
        <fullName evidence="1">Methyltransferase FkbM domain-containing protein</fullName>
    </recommendedName>
</protein>
<sequence>MIQGFKRKVWGLMGRVQRSWCYFKILLRDVYDSYVGGKCEAATTKWGFKMVGSRSQHHVAMQRGEFELDEIAVLGKLLDDVDVFVDVGANIGYFSCFARNRGVKVVAIEPLQKNFQHLCENMYLNGWDDIDLFSFGLSDRRGVEVMYGASSTGASFIEKWAGASSKFKRFAAMTTLDRLIEEEYLGSKHLIKMDIEGYEYHALRGANRVIEGDQESGEKPIWLIEITMNEYHPDGVNPCFLRTFELFFESGYRCLLLDENAEEVDEEMVKTWVKERSTGRLAVNYLFVAVGRFEEVVGKIKSIEYQLG</sequence>
<dbReference type="Gene3D" id="3.40.50.150">
    <property type="entry name" value="Vaccinia Virus protein VP39"/>
    <property type="match status" value="1"/>
</dbReference>
<reference evidence="2 3" key="1">
    <citation type="submission" date="2019-02" db="EMBL/GenBank/DDBJ databases">
        <title>Deep-cultivation of Planctomycetes and their phenomic and genomic characterization uncovers novel biology.</title>
        <authorList>
            <person name="Wiegand S."/>
            <person name="Jogler M."/>
            <person name="Boedeker C."/>
            <person name="Pinto D."/>
            <person name="Vollmers J."/>
            <person name="Rivas-Marin E."/>
            <person name="Kohn T."/>
            <person name="Peeters S.H."/>
            <person name="Heuer A."/>
            <person name="Rast P."/>
            <person name="Oberbeckmann S."/>
            <person name="Bunk B."/>
            <person name="Jeske O."/>
            <person name="Meyerdierks A."/>
            <person name="Storesund J.E."/>
            <person name="Kallscheuer N."/>
            <person name="Luecker S."/>
            <person name="Lage O.M."/>
            <person name="Pohl T."/>
            <person name="Merkel B.J."/>
            <person name="Hornburger P."/>
            <person name="Mueller R.-W."/>
            <person name="Bruemmer F."/>
            <person name="Labrenz M."/>
            <person name="Spormann A.M."/>
            <person name="Op den Camp H."/>
            <person name="Overmann J."/>
            <person name="Amann R."/>
            <person name="Jetten M.S.M."/>
            <person name="Mascher T."/>
            <person name="Medema M.H."/>
            <person name="Devos D.P."/>
            <person name="Kaster A.-K."/>
            <person name="Ovreas L."/>
            <person name="Rohde M."/>
            <person name="Galperin M.Y."/>
            <person name="Jogler C."/>
        </authorList>
    </citation>
    <scope>NUCLEOTIDE SEQUENCE [LARGE SCALE GENOMIC DNA]</scope>
    <source>
        <strain evidence="2 3">KS4</strain>
    </source>
</reference>
<dbReference type="PANTHER" id="PTHR34203">
    <property type="entry name" value="METHYLTRANSFERASE, FKBM FAMILY PROTEIN"/>
    <property type="match status" value="1"/>
</dbReference>
<evidence type="ECO:0000259" key="1">
    <source>
        <dbReference type="Pfam" id="PF05050"/>
    </source>
</evidence>